<evidence type="ECO:0000256" key="5">
    <source>
        <dbReference type="ARBA" id="ARBA00022598"/>
    </source>
</evidence>
<dbReference type="SUPFAM" id="SSF54675">
    <property type="entry name" value="Nicotinate/Quinolinate PRTase N-terminal domain-like"/>
    <property type="match status" value="1"/>
</dbReference>
<dbReference type="NCBIfam" id="NF006696">
    <property type="entry name" value="PRK09243.1-3"/>
    <property type="match status" value="1"/>
</dbReference>
<dbReference type="Gene3D" id="3.20.20.70">
    <property type="entry name" value="Aldolase class I"/>
    <property type="match status" value="1"/>
</dbReference>
<reference evidence="14 16" key="2">
    <citation type="submission" date="2016-08" db="EMBL/GenBank/DDBJ databases">
        <authorList>
            <person name="Varghese N."/>
            <person name="Submissions Spin"/>
        </authorList>
    </citation>
    <scope>NUCLEOTIDE SEQUENCE [LARGE SCALE GENOMIC DNA]</scope>
    <source>
        <strain evidence="14 16">HL-109</strain>
    </source>
</reference>
<dbReference type="PATRIC" id="fig|1653334.4.peg.885"/>
<dbReference type="NCBIfam" id="TIGR01513">
    <property type="entry name" value="NAPRTase_put"/>
    <property type="match status" value="1"/>
</dbReference>
<dbReference type="Pfam" id="PF17956">
    <property type="entry name" value="NAPRTase_C"/>
    <property type="match status" value="1"/>
</dbReference>
<comment type="catalytic activity">
    <reaction evidence="8 9">
        <text>5-phospho-alpha-D-ribose 1-diphosphate + nicotinate + ATP + H2O = nicotinate beta-D-ribonucleotide + ADP + phosphate + diphosphate</text>
        <dbReference type="Rhea" id="RHEA:36163"/>
        <dbReference type="ChEBI" id="CHEBI:15377"/>
        <dbReference type="ChEBI" id="CHEBI:30616"/>
        <dbReference type="ChEBI" id="CHEBI:32544"/>
        <dbReference type="ChEBI" id="CHEBI:33019"/>
        <dbReference type="ChEBI" id="CHEBI:43474"/>
        <dbReference type="ChEBI" id="CHEBI:57502"/>
        <dbReference type="ChEBI" id="CHEBI:58017"/>
        <dbReference type="ChEBI" id="CHEBI:456216"/>
        <dbReference type="EC" id="6.3.4.21"/>
    </reaction>
</comment>
<evidence type="ECO:0000256" key="3">
    <source>
        <dbReference type="ARBA" id="ARBA00013236"/>
    </source>
</evidence>
<feature type="domain" description="Nicotinate/nicotinamide phosphoribosyltransferase" evidence="10">
    <location>
        <begin position="162"/>
        <end position="350"/>
    </location>
</feature>
<dbReference type="PANTHER" id="PTHR11098:SF1">
    <property type="entry name" value="NICOTINATE PHOSPHORIBOSYLTRANSFERASE"/>
    <property type="match status" value="1"/>
</dbReference>
<evidence type="ECO:0000256" key="7">
    <source>
        <dbReference type="ARBA" id="ARBA00022679"/>
    </source>
</evidence>
<evidence type="ECO:0000256" key="1">
    <source>
        <dbReference type="ARBA" id="ARBA00004952"/>
    </source>
</evidence>
<feature type="domain" description="Nicotinate phosphoribosyltransferase C-terminal" evidence="12">
    <location>
        <begin position="387"/>
        <end position="443"/>
    </location>
</feature>
<evidence type="ECO:0000256" key="4">
    <source>
        <dbReference type="ARBA" id="ARBA00022553"/>
    </source>
</evidence>
<dbReference type="NCBIfam" id="NF009131">
    <property type="entry name" value="PRK12484.1"/>
    <property type="match status" value="1"/>
</dbReference>
<evidence type="ECO:0000313" key="16">
    <source>
        <dbReference type="Proteomes" id="UP000182800"/>
    </source>
</evidence>
<proteinExistence type="inferred from homology"/>
<evidence type="ECO:0000313" key="14">
    <source>
        <dbReference type="EMBL" id="SCC81236.1"/>
    </source>
</evidence>
<dbReference type="AlphaFoldDB" id="A0A0P8AAX1"/>
<dbReference type="Gene3D" id="3.20.140.10">
    <property type="entry name" value="nicotinate phosphoribosyltransferase"/>
    <property type="match status" value="1"/>
</dbReference>
<dbReference type="Pfam" id="PF17767">
    <property type="entry name" value="NAPRTase_N"/>
    <property type="match status" value="1"/>
</dbReference>
<dbReference type="FunFam" id="3.20.20.70:FF:000076">
    <property type="entry name" value="Nicotinate phosphoribosyltransferase"/>
    <property type="match status" value="1"/>
</dbReference>
<gene>
    <name evidence="13" type="primary">pncB</name>
    <name evidence="14" type="ORF">GA0071312_2172</name>
    <name evidence="13" type="ORF">HLUCCO17_01875</name>
</gene>
<dbReference type="InterPro" id="IPR040727">
    <property type="entry name" value="NAPRTase_N"/>
</dbReference>
<evidence type="ECO:0000256" key="8">
    <source>
        <dbReference type="ARBA" id="ARBA00048668"/>
    </source>
</evidence>
<dbReference type="SUPFAM" id="SSF51690">
    <property type="entry name" value="Nicotinate/Quinolinate PRTase C-terminal domain-like"/>
    <property type="match status" value="1"/>
</dbReference>
<comment type="pathway">
    <text evidence="1 9">Cofactor biosynthesis; NAD(+) biosynthesis; nicotinate D-ribonucleotide from nicotinate: step 1/1.</text>
</comment>
<dbReference type="InterPro" id="IPR007229">
    <property type="entry name" value="Nic_PRibTrfase-Fam"/>
</dbReference>
<dbReference type="STRING" id="1653334.GA0071312_2172"/>
<organism evidence="13 15">
    <name type="scientific">Saliniramus fredricksonii</name>
    <dbReference type="NCBI Taxonomy" id="1653334"/>
    <lineage>
        <taxon>Bacteria</taxon>
        <taxon>Pseudomonadati</taxon>
        <taxon>Pseudomonadota</taxon>
        <taxon>Alphaproteobacteria</taxon>
        <taxon>Hyphomicrobiales</taxon>
        <taxon>Salinarimonadaceae</taxon>
        <taxon>Saliniramus</taxon>
    </lineage>
</organism>
<dbReference type="UniPathway" id="UPA00253">
    <property type="reaction ID" value="UER00457"/>
</dbReference>
<dbReference type="EC" id="6.3.4.21" evidence="3 9"/>
<dbReference type="InterPro" id="IPR041619">
    <property type="entry name" value="NAPRTase_C"/>
</dbReference>
<evidence type="ECO:0000259" key="11">
    <source>
        <dbReference type="Pfam" id="PF17767"/>
    </source>
</evidence>
<keyword evidence="7 9" id="KW-0808">Transferase</keyword>
<dbReference type="PANTHER" id="PTHR11098">
    <property type="entry name" value="NICOTINATE PHOSPHORIBOSYLTRANSFERASE"/>
    <property type="match status" value="1"/>
</dbReference>
<dbReference type="CDD" id="cd01570">
    <property type="entry name" value="NAPRTase_A"/>
    <property type="match status" value="1"/>
</dbReference>
<dbReference type="RefSeq" id="WP_074444973.1">
    <property type="nucleotide sequence ID" value="NZ_FMBM01000002.1"/>
</dbReference>
<dbReference type="InterPro" id="IPR036068">
    <property type="entry name" value="Nicotinate_pribotase-like_C"/>
</dbReference>
<keyword evidence="13" id="KW-0328">Glycosyltransferase</keyword>
<evidence type="ECO:0000313" key="15">
    <source>
        <dbReference type="Proteomes" id="UP000050497"/>
    </source>
</evidence>
<dbReference type="EMBL" id="FMBM01000002">
    <property type="protein sequence ID" value="SCC81236.1"/>
    <property type="molecule type" value="Genomic_DNA"/>
</dbReference>
<dbReference type="Proteomes" id="UP000182800">
    <property type="component" value="Unassembled WGS sequence"/>
</dbReference>
<dbReference type="EMBL" id="LJSX01000002">
    <property type="protein sequence ID" value="KPQ12334.1"/>
    <property type="molecule type" value="Genomic_DNA"/>
</dbReference>
<comment type="function">
    <text evidence="9">Catalyzes the first step in the biosynthesis of NAD from nicotinic acid, the ATP-dependent synthesis of beta-nicotinate D-ribonucleotide from nicotinate and 5-phospho-D-ribose 1-phosphate.</text>
</comment>
<dbReference type="InterPro" id="IPR006405">
    <property type="entry name" value="Nic_PRibTrfase_pncB"/>
</dbReference>
<dbReference type="InterPro" id="IPR013785">
    <property type="entry name" value="Aldolase_TIM"/>
</dbReference>
<dbReference type="GO" id="GO:0005829">
    <property type="term" value="C:cytosol"/>
    <property type="evidence" value="ECO:0007669"/>
    <property type="project" value="TreeGrafter"/>
</dbReference>
<dbReference type="GO" id="GO:0047280">
    <property type="term" value="F:nicotinamide phosphoribosyltransferase activity"/>
    <property type="evidence" value="ECO:0007669"/>
    <property type="project" value="UniProtKB-ARBA"/>
</dbReference>
<dbReference type="Proteomes" id="UP000050497">
    <property type="component" value="Unassembled WGS sequence"/>
</dbReference>
<comment type="PTM">
    <text evidence="9">Transiently phosphorylated on a His residue during the reaction cycle. Phosphorylation strongly increases the affinity for substrates and increases the rate of nicotinate D-ribonucleotide production. Dephosphorylation regenerates the low-affinity form of the enzyme, leading to product release.</text>
</comment>
<keyword evidence="4" id="KW-0597">Phosphoprotein</keyword>
<evidence type="ECO:0000256" key="6">
    <source>
        <dbReference type="ARBA" id="ARBA00022642"/>
    </source>
</evidence>
<protein>
    <recommendedName>
        <fullName evidence="3 9">Nicotinate phosphoribosyltransferase</fullName>
        <ecNumber evidence="3 9">6.3.4.21</ecNumber>
    </recommendedName>
</protein>
<dbReference type="Pfam" id="PF04095">
    <property type="entry name" value="NAPRTase"/>
    <property type="match status" value="1"/>
</dbReference>
<evidence type="ECO:0000313" key="13">
    <source>
        <dbReference type="EMBL" id="KPQ12334.1"/>
    </source>
</evidence>
<comment type="similarity">
    <text evidence="2 9">Belongs to the NAPRTase family.</text>
</comment>
<name>A0A0P8AAX1_9HYPH</name>
<sequence length="457" mass="49235">MSPNPPTDATRTPHASALFADLYALTMMRAYRDAGMRGEATFSLFSRKLPDKRNFFLAAGLDDVLTALEDLHFTSAEIDYLAGLGKFDDGFLQELAGLRFTGNVRAVAEGTPVFPNEPFIEVTAPIIEAQWVEALVLNQIQLQTILASKAARMVLAADGRRVVDFGSRRAHGCEAALKGARAFSLAGISATSNLAAGRRYGIETIGTMAHSFIQAFAQEREAFAAFLRSYPETVLLVDTYDTPRGVARAIACARETGRETRLAGIRLDSGDLDSLARESRRLLDKAGMHDTQIFASGGLDEEEISALLEAGAPIDAFGVGTAMSVSEDAPALDIAYKLVAYEGRGVMKLSSGKQTLPGPKQVFRRFADGVAQGDRITQADECADGLPLLAEVMCDGKRVAPPEPLDTIRRHASQSIATLPAPVRAIARADPPYPVTISRQLRAFSAETERILRADSD</sequence>
<evidence type="ECO:0000256" key="2">
    <source>
        <dbReference type="ARBA" id="ARBA00010897"/>
    </source>
</evidence>
<comment type="caution">
    <text evidence="13">The sequence shown here is derived from an EMBL/GenBank/DDBJ whole genome shotgun (WGS) entry which is preliminary data.</text>
</comment>
<accession>A0A0P8AAX1</accession>
<evidence type="ECO:0000259" key="12">
    <source>
        <dbReference type="Pfam" id="PF17956"/>
    </source>
</evidence>
<keyword evidence="6 9" id="KW-0662">Pyridine nucleotide biosynthesis</keyword>
<reference evidence="13 15" key="1">
    <citation type="submission" date="2015-09" db="EMBL/GenBank/DDBJ databases">
        <title>Identification and resolution of microdiversity through metagenomic sequencing of parallel consortia.</title>
        <authorList>
            <person name="Nelson W.C."/>
            <person name="Romine M.F."/>
            <person name="Lindemann S.R."/>
        </authorList>
    </citation>
    <scope>NUCLEOTIDE SEQUENCE [LARGE SCALE GENOMIC DNA]</scope>
    <source>
        <strain evidence="13">HL-109</strain>
    </source>
</reference>
<evidence type="ECO:0000256" key="9">
    <source>
        <dbReference type="RuleBase" id="RU365100"/>
    </source>
</evidence>
<keyword evidence="16" id="KW-1185">Reference proteome</keyword>
<keyword evidence="5 9" id="KW-0436">Ligase</keyword>
<dbReference type="InterPro" id="IPR041525">
    <property type="entry name" value="N/Namide_PRibTrfase"/>
</dbReference>
<dbReference type="GO" id="GO:0004516">
    <property type="term" value="F:nicotinate phosphoribosyltransferase activity"/>
    <property type="evidence" value="ECO:0007669"/>
    <property type="project" value="UniProtKB-UniRule"/>
</dbReference>
<dbReference type="GO" id="GO:0034355">
    <property type="term" value="P:NAD+ biosynthetic process via the salvage pathway"/>
    <property type="evidence" value="ECO:0007669"/>
    <property type="project" value="TreeGrafter"/>
</dbReference>
<evidence type="ECO:0000259" key="10">
    <source>
        <dbReference type="Pfam" id="PF04095"/>
    </source>
</evidence>
<feature type="domain" description="Nicotinate phosphoribosyltransferase N-terminal" evidence="11">
    <location>
        <begin position="18"/>
        <end position="140"/>
    </location>
</feature>
<dbReference type="PIRSF" id="PIRSF000484">
    <property type="entry name" value="NAPRT"/>
    <property type="match status" value="1"/>
</dbReference>
<dbReference type="OrthoDB" id="9771406at2"/>